<organism evidence="1 2">
    <name type="scientific">Spiromyces aspiralis</name>
    <dbReference type="NCBI Taxonomy" id="68401"/>
    <lineage>
        <taxon>Eukaryota</taxon>
        <taxon>Fungi</taxon>
        <taxon>Fungi incertae sedis</taxon>
        <taxon>Zoopagomycota</taxon>
        <taxon>Kickxellomycotina</taxon>
        <taxon>Kickxellomycetes</taxon>
        <taxon>Kickxellales</taxon>
        <taxon>Kickxellaceae</taxon>
        <taxon>Spiromyces</taxon>
    </lineage>
</organism>
<name>A0ACC1HUR1_9FUNG</name>
<reference evidence="1" key="1">
    <citation type="submission" date="2022-06" db="EMBL/GenBank/DDBJ databases">
        <title>Phylogenomic reconstructions and comparative analyses of Kickxellomycotina fungi.</title>
        <authorList>
            <person name="Reynolds N.K."/>
            <person name="Stajich J.E."/>
            <person name="Barry K."/>
            <person name="Grigoriev I.V."/>
            <person name="Crous P."/>
            <person name="Smith M.E."/>
        </authorList>
    </citation>
    <scope>NUCLEOTIDE SEQUENCE</scope>
    <source>
        <strain evidence="1">RSA 2271</strain>
    </source>
</reference>
<evidence type="ECO:0000313" key="1">
    <source>
        <dbReference type="EMBL" id="KAJ1680308.1"/>
    </source>
</evidence>
<protein>
    <submittedName>
        <fullName evidence="1">Uncharacterized protein</fullName>
    </submittedName>
</protein>
<gene>
    <name evidence="1" type="ORF">EV182_000256</name>
</gene>
<dbReference type="Proteomes" id="UP001145114">
    <property type="component" value="Unassembled WGS sequence"/>
</dbReference>
<accession>A0ACC1HUR1</accession>
<dbReference type="EMBL" id="JAMZIH010000008">
    <property type="protein sequence ID" value="KAJ1680308.1"/>
    <property type="molecule type" value="Genomic_DNA"/>
</dbReference>
<keyword evidence="2" id="KW-1185">Reference proteome</keyword>
<evidence type="ECO:0000313" key="2">
    <source>
        <dbReference type="Proteomes" id="UP001145114"/>
    </source>
</evidence>
<sequence length="84" mass="9271">MRTKYGISSSRFERRVLQASSSRGDGGRPSALLEFLNRRQVQHFSDQGLLEVESGTKDTTVRPTEAGLRVIDAILPEILPPSST</sequence>
<comment type="caution">
    <text evidence="1">The sequence shown here is derived from an EMBL/GenBank/DDBJ whole genome shotgun (WGS) entry which is preliminary data.</text>
</comment>
<proteinExistence type="predicted"/>